<comment type="caution">
    <text evidence="1">The sequence shown here is derived from an EMBL/GenBank/DDBJ whole genome shotgun (WGS) entry which is preliminary data.</text>
</comment>
<evidence type="ECO:0000313" key="2">
    <source>
        <dbReference type="Proteomes" id="UP000574717"/>
    </source>
</evidence>
<organism evidence="1 2">
    <name type="scientific">Candidatus Hakubella thermalkaliphila</name>
    <dbReference type="NCBI Taxonomy" id="2754717"/>
    <lineage>
        <taxon>Bacteria</taxon>
        <taxon>Bacillati</taxon>
        <taxon>Actinomycetota</taxon>
        <taxon>Actinomycetota incertae sedis</taxon>
        <taxon>Candidatus Hakubellales</taxon>
        <taxon>Candidatus Hakubellaceae</taxon>
        <taxon>Candidatus Hakubella</taxon>
    </lineage>
</organism>
<reference evidence="1 2" key="1">
    <citation type="journal article" date="2020" name="Front. Microbiol.">
        <title>Single-cell genomics of novel Actinobacteria with the Wood-Ljungdahl pathway discovered in a serpentinizing system.</title>
        <authorList>
            <person name="Merino N."/>
            <person name="Kawai M."/>
            <person name="Boyd E.S."/>
            <person name="Colman D.R."/>
            <person name="McGlynn S.E."/>
            <person name="Nealson K.H."/>
            <person name="Kurokawa K."/>
            <person name="Hongoh Y."/>
        </authorList>
    </citation>
    <scope>NUCLEOTIDE SEQUENCE [LARGE SCALE GENOMIC DNA]</scope>
    <source>
        <strain evidence="1 2">S03</strain>
    </source>
</reference>
<gene>
    <name evidence="1" type="ORF">HKBW3S03_02156</name>
</gene>
<sequence length="46" mass="5166">MKGKNWYLSRTIWVNLIAFVALLLKTEAGIGLTSEETAGILVVMKW</sequence>
<accession>A0A6V8NKJ1</accession>
<dbReference type="Proteomes" id="UP000574717">
    <property type="component" value="Unassembled WGS sequence"/>
</dbReference>
<protein>
    <submittedName>
        <fullName evidence="1">Uncharacterized protein</fullName>
    </submittedName>
</protein>
<proteinExistence type="predicted"/>
<name>A0A6V8NKJ1_9ACTN</name>
<dbReference type="EMBL" id="BLRU01000586">
    <property type="protein sequence ID" value="GFP20653.1"/>
    <property type="molecule type" value="Genomic_DNA"/>
</dbReference>
<dbReference type="AlphaFoldDB" id="A0A6V8NKJ1"/>
<evidence type="ECO:0000313" key="1">
    <source>
        <dbReference type="EMBL" id="GFP20653.1"/>
    </source>
</evidence>
<dbReference type="RefSeq" id="WP_258189083.1">
    <property type="nucleotide sequence ID" value="NZ_BLRU01000586.1"/>
</dbReference>